<dbReference type="GO" id="GO:0016627">
    <property type="term" value="F:oxidoreductase activity, acting on the CH-CH group of donors"/>
    <property type="evidence" value="ECO:0007669"/>
    <property type="project" value="TreeGrafter"/>
</dbReference>
<reference evidence="3 4" key="1">
    <citation type="submission" date="2019-09" db="EMBL/GenBank/DDBJ databases">
        <title>Isolation and identification of active actinomycetes.</title>
        <authorList>
            <person name="Yu Z."/>
            <person name="Han C."/>
            <person name="Yu B."/>
        </authorList>
    </citation>
    <scope>NUCLEOTIDE SEQUENCE [LARGE SCALE GENOMIC DNA]</scope>
    <source>
        <strain evidence="3 4">NEAU-H2</strain>
    </source>
</reference>
<dbReference type="PANTHER" id="PTHR35176:SF2">
    <property type="entry name" value="F420H(2)-DEPENDENT REDUCTASE RV1155"/>
    <property type="match status" value="1"/>
</dbReference>
<accession>A0A7J5DFW6</accession>
<dbReference type="AlphaFoldDB" id="A0A7J5DFW6"/>
<dbReference type="InterPro" id="IPR012349">
    <property type="entry name" value="Split_barrel_FMN-bd"/>
</dbReference>
<dbReference type="SUPFAM" id="SSF50475">
    <property type="entry name" value="FMN-binding split barrel"/>
    <property type="match status" value="1"/>
</dbReference>
<sequence>MPSAWAPPRRQGAVMKLGQEEMRSRFEQERAVRLATVDERGRAHVVPIIFVVDGDTFYSPTDKPKTGNPRPKRLRNLDRDRRATVLADCYDEDWLKAWWVRLRGTARVIDEGAERTRALGLLDGKYEQFDGARYLQDGGPVVAIDITDWLGWAYSEQSADTGRRRPWRERSWLRSSRA</sequence>
<organism evidence="3 4">
    <name type="scientific">Streptomyces triticiradicis</name>
    <dbReference type="NCBI Taxonomy" id="2651189"/>
    <lineage>
        <taxon>Bacteria</taxon>
        <taxon>Bacillati</taxon>
        <taxon>Actinomycetota</taxon>
        <taxon>Actinomycetes</taxon>
        <taxon>Kitasatosporales</taxon>
        <taxon>Streptomycetaceae</taxon>
        <taxon>Streptomyces</taxon>
    </lineage>
</organism>
<gene>
    <name evidence="3" type="ORF">F8144_17460</name>
</gene>
<dbReference type="GO" id="GO:0070967">
    <property type="term" value="F:coenzyme F420 binding"/>
    <property type="evidence" value="ECO:0007669"/>
    <property type="project" value="TreeGrafter"/>
</dbReference>
<dbReference type="NCBIfam" id="TIGR03668">
    <property type="entry name" value="Rv0121_F420"/>
    <property type="match status" value="1"/>
</dbReference>
<proteinExistence type="predicted"/>
<evidence type="ECO:0000259" key="2">
    <source>
        <dbReference type="Pfam" id="PF01243"/>
    </source>
</evidence>
<dbReference type="Pfam" id="PF01243">
    <property type="entry name" value="PNPOx_N"/>
    <property type="match status" value="1"/>
</dbReference>
<protein>
    <submittedName>
        <fullName evidence="3">TIGR03668 family PPOX class F420-dependent oxidoreductase</fullName>
    </submittedName>
</protein>
<dbReference type="EMBL" id="WBKG01000013">
    <property type="protein sequence ID" value="KAB1987507.1"/>
    <property type="molecule type" value="Genomic_DNA"/>
</dbReference>
<dbReference type="InterPro" id="IPR052019">
    <property type="entry name" value="F420H2_bilvrd_red/Heme_oxyg"/>
</dbReference>
<name>A0A7J5DFW6_9ACTN</name>
<dbReference type="InterPro" id="IPR011576">
    <property type="entry name" value="Pyridox_Oxase_N"/>
</dbReference>
<dbReference type="Proteomes" id="UP000442990">
    <property type="component" value="Unassembled WGS sequence"/>
</dbReference>
<dbReference type="InterPro" id="IPR019967">
    <property type="entry name" value="F420-dep_enz_PPOX_Rv0121"/>
</dbReference>
<dbReference type="Gene3D" id="2.30.110.10">
    <property type="entry name" value="Electron Transport, Fmn-binding Protein, Chain A"/>
    <property type="match status" value="1"/>
</dbReference>
<dbReference type="PANTHER" id="PTHR35176">
    <property type="entry name" value="HEME OXYGENASE HI_0854-RELATED"/>
    <property type="match status" value="1"/>
</dbReference>
<comment type="caution">
    <text evidence="3">The sequence shown here is derived from an EMBL/GenBank/DDBJ whole genome shotgun (WGS) entry which is preliminary data.</text>
</comment>
<keyword evidence="1" id="KW-0560">Oxidoreductase</keyword>
<evidence type="ECO:0000313" key="3">
    <source>
        <dbReference type="EMBL" id="KAB1987507.1"/>
    </source>
</evidence>
<feature type="domain" description="Pyridoxamine 5'-phosphate oxidase N-terminal" evidence="2">
    <location>
        <begin position="20"/>
        <end position="126"/>
    </location>
</feature>
<dbReference type="GO" id="GO:0005829">
    <property type="term" value="C:cytosol"/>
    <property type="evidence" value="ECO:0007669"/>
    <property type="project" value="TreeGrafter"/>
</dbReference>
<evidence type="ECO:0000256" key="1">
    <source>
        <dbReference type="ARBA" id="ARBA00023002"/>
    </source>
</evidence>
<keyword evidence="4" id="KW-1185">Reference proteome</keyword>
<evidence type="ECO:0000313" key="4">
    <source>
        <dbReference type="Proteomes" id="UP000442990"/>
    </source>
</evidence>